<evidence type="ECO:0000313" key="1">
    <source>
        <dbReference type="EMBL" id="CAB4139739.1"/>
    </source>
</evidence>
<name>A0A6J5M7H4_9CAUD</name>
<organism evidence="1">
    <name type="scientific">uncultured Caudovirales phage</name>
    <dbReference type="NCBI Taxonomy" id="2100421"/>
    <lineage>
        <taxon>Viruses</taxon>
        <taxon>Duplodnaviria</taxon>
        <taxon>Heunggongvirae</taxon>
        <taxon>Uroviricota</taxon>
        <taxon>Caudoviricetes</taxon>
        <taxon>Peduoviridae</taxon>
        <taxon>Maltschvirus</taxon>
        <taxon>Maltschvirus maltsch</taxon>
    </lineage>
</organism>
<dbReference type="InterPro" id="IPR027417">
    <property type="entry name" value="P-loop_NTPase"/>
</dbReference>
<accession>A0A6J5M7H4</accession>
<sequence>MVAHRRAGKTVAEINEKIKAAIVCQRPNPRTAYIAPFYKQAKAVAWTYAKQYGLTIPGATANESELRLDFPNGGQFRLYGADNPDALRGIYLDDATLDEPADMNPRLWPEVIRPTLVDRLGRATFIGTPKGRNSFYDVCELAKSDKDWLHMVLKASETKLIPESEILALKAMMTPEQYEQEFECSFEAAILGAYYGREMSQAEAEGRILDVPYNPDLPVHTAWDLGYSDDTAIWFYQVPRGEVHVIDYYFASGMDIDHYAETVKGKGYKQGKLFLPHDAKAKTLAARGKSIQEQLADHFTWGNIRIVPSLSLEDGIQAARKMFPKTYFDQKLDLEPLRQYRREWDEDRKVFREKPLHNWTSHAADAFRMMAVAYQEERPKEEPKLHKIETRMPNFMELMKQAERARLDN</sequence>
<reference evidence="1" key="1">
    <citation type="submission" date="2020-04" db="EMBL/GenBank/DDBJ databases">
        <authorList>
            <person name="Chiriac C."/>
            <person name="Salcher M."/>
            <person name="Ghai R."/>
            <person name="Kavagutti S V."/>
        </authorList>
    </citation>
    <scope>NUCLEOTIDE SEQUENCE</scope>
</reference>
<proteinExistence type="predicted"/>
<protein>
    <submittedName>
        <fullName evidence="1">Uncharacterized protein</fullName>
    </submittedName>
</protein>
<gene>
    <name evidence="1" type="ORF">UFOVP353_11</name>
</gene>
<dbReference type="Gene3D" id="3.40.50.300">
    <property type="entry name" value="P-loop containing nucleotide triphosphate hydrolases"/>
    <property type="match status" value="1"/>
</dbReference>
<dbReference type="Gene3D" id="3.30.420.280">
    <property type="match status" value="1"/>
</dbReference>
<dbReference type="EMBL" id="LR796367">
    <property type="protein sequence ID" value="CAB4139739.1"/>
    <property type="molecule type" value="Genomic_DNA"/>
</dbReference>